<feature type="transmembrane region" description="Helical" evidence="1">
    <location>
        <begin position="12"/>
        <end position="37"/>
    </location>
</feature>
<keyword evidence="1" id="KW-0472">Membrane</keyword>
<name>A0A2P8GQC8_9BACT</name>
<evidence type="ECO:0000313" key="3">
    <source>
        <dbReference type="Proteomes" id="UP000240978"/>
    </source>
</evidence>
<reference evidence="2 3" key="1">
    <citation type="submission" date="2018-03" db="EMBL/GenBank/DDBJ databases">
        <title>Genomic Encyclopedia of Archaeal and Bacterial Type Strains, Phase II (KMG-II): from individual species to whole genera.</title>
        <authorList>
            <person name="Goeker M."/>
        </authorList>
    </citation>
    <scope>NUCLEOTIDE SEQUENCE [LARGE SCALE GENOMIC DNA]</scope>
    <source>
        <strain evidence="2 3">DSM 18107</strain>
    </source>
</reference>
<keyword evidence="1" id="KW-0812">Transmembrane</keyword>
<keyword evidence="3" id="KW-1185">Reference proteome</keyword>
<evidence type="ECO:0000256" key="1">
    <source>
        <dbReference type="SAM" id="Phobius"/>
    </source>
</evidence>
<accession>A0A2P8GQC8</accession>
<sequence>MEYEEHQKHEILARMLCYLVLPFLSFLFIAIIAILIYSLS</sequence>
<organism evidence="2 3">
    <name type="scientific">Chitinophaga ginsengisoli</name>
    <dbReference type="NCBI Taxonomy" id="363837"/>
    <lineage>
        <taxon>Bacteria</taxon>
        <taxon>Pseudomonadati</taxon>
        <taxon>Bacteroidota</taxon>
        <taxon>Chitinophagia</taxon>
        <taxon>Chitinophagales</taxon>
        <taxon>Chitinophagaceae</taxon>
        <taxon>Chitinophaga</taxon>
    </lineage>
</organism>
<dbReference type="EMBL" id="PYGK01000001">
    <property type="protein sequence ID" value="PSL36154.1"/>
    <property type="molecule type" value="Genomic_DNA"/>
</dbReference>
<dbReference type="Proteomes" id="UP000240978">
    <property type="component" value="Unassembled WGS sequence"/>
</dbReference>
<keyword evidence="1" id="KW-1133">Transmembrane helix</keyword>
<gene>
    <name evidence="2" type="ORF">CLV42_101923</name>
</gene>
<comment type="caution">
    <text evidence="2">The sequence shown here is derived from an EMBL/GenBank/DDBJ whole genome shotgun (WGS) entry which is preliminary data.</text>
</comment>
<proteinExistence type="predicted"/>
<dbReference type="AlphaFoldDB" id="A0A2P8GQC8"/>
<evidence type="ECO:0000313" key="2">
    <source>
        <dbReference type="EMBL" id="PSL36154.1"/>
    </source>
</evidence>
<protein>
    <submittedName>
        <fullName evidence="2">Uncharacterized protein</fullName>
    </submittedName>
</protein>